<name>A0A6J7KW44_9ZZZZ</name>
<evidence type="ECO:0000313" key="1">
    <source>
        <dbReference type="EMBL" id="CAB4959143.1"/>
    </source>
</evidence>
<dbReference type="AlphaFoldDB" id="A0A6J7KW44"/>
<organism evidence="1">
    <name type="scientific">freshwater metagenome</name>
    <dbReference type="NCBI Taxonomy" id="449393"/>
    <lineage>
        <taxon>unclassified sequences</taxon>
        <taxon>metagenomes</taxon>
        <taxon>ecological metagenomes</taxon>
    </lineage>
</organism>
<protein>
    <submittedName>
        <fullName evidence="1">Unannotated protein</fullName>
    </submittedName>
</protein>
<proteinExistence type="predicted"/>
<sequence length="134" mass="14275">MNDGFRRLVMATFFPLSDEDLKSAAAGHKLNVWQDPGLWRKGSQARSRFGDERFAVACLAHVLAAERTAAATVCSSVLAATSWPGDVEPPTLSPILDGIADVLNGAADPQINVVVDLPVFELAKGATELEQSVK</sequence>
<accession>A0A6J7KW44</accession>
<reference evidence="1" key="1">
    <citation type="submission" date="2020-05" db="EMBL/GenBank/DDBJ databases">
        <authorList>
            <person name="Chiriac C."/>
            <person name="Salcher M."/>
            <person name="Ghai R."/>
            <person name="Kavagutti S V."/>
        </authorList>
    </citation>
    <scope>NUCLEOTIDE SEQUENCE</scope>
</reference>
<gene>
    <name evidence="1" type="ORF">UFOPK3564_03948</name>
</gene>
<dbReference type="EMBL" id="CAFBMK010000452">
    <property type="protein sequence ID" value="CAB4959143.1"/>
    <property type="molecule type" value="Genomic_DNA"/>
</dbReference>